<dbReference type="EMBL" id="JAATIS010007030">
    <property type="protein sequence ID" value="KAG2458642.1"/>
    <property type="molecule type" value="Genomic_DNA"/>
</dbReference>
<evidence type="ECO:0000259" key="5">
    <source>
        <dbReference type="Pfam" id="PF20626"/>
    </source>
</evidence>
<evidence type="ECO:0000256" key="4">
    <source>
        <dbReference type="SAM" id="MobiDB-lite"/>
    </source>
</evidence>
<evidence type="ECO:0000313" key="6">
    <source>
        <dbReference type="EMBL" id="KAG2458642.1"/>
    </source>
</evidence>
<feature type="non-terminal residue" evidence="6">
    <location>
        <position position="1"/>
    </location>
</feature>
<dbReference type="GO" id="GO:0005525">
    <property type="term" value="F:GTP binding"/>
    <property type="evidence" value="ECO:0007669"/>
    <property type="project" value="UniProtKB-KW"/>
</dbReference>
<dbReference type="GO" id="GO:0005576">
    <property type="term" value="C:extracellular region"/>
    <property type="evidence" value="ECO:0007669"/>
    <property type="project" value="InterPro"/>
</dbReference>
<organism evidence="6 7">
    <name type="scientific">Polypterus senegalus</name>
    <name type="common">Senegal bichir</name>
    <dbReference type="NCBI Taxonomy" id="55291"/>
    <lineage>
        <taxon>Eukaryota</taxon>
        <taxon>Metazoa</taxon>
        <taxon>Chordata</taxon>
        <taxon>Craniata</taxon>
        <taxon>Vertebrata</taxon>
        <taxon>Euteleostomi</taxon>
        <taxon>Actinopterygii</taxon>
        <taxon>Polypteriformes</taxon>
        <taxon>Polypteridae</taxon>
        <taxon>Polypterus</taxon>
    </lineage>
</organism>
<reference evidence="6 7" key="1">
    <citation type="journal article" date="2021" name="Cell">
        <title>Tracing the genetic footprints of vertebrate landing in non-teleost ray-finned fishes.</title>
        <authorList>
            <person name="Bi X."/>
            <person name="Wang K."/>
            <person name="Yang L."/>
            <person name="Pan H."/>
            <person name="Jiang H."/>
            <person name="Wei Q."/>
            <person name="Fang M."/>
            <person name="Yu H."/>
            <person name="Zhu C."/>
            <person name="Cai Y."/>
            <person name="He Y."/>
            <person name="Gan X."/>
            <person name="Zeng H."/>
            <person name="Yu D."/>
            <person name="Zhu Y."/>
            <person name="Jiang H."/>
            <person name="Qiu Q."/>
            <person name="Yang H."/>
            <person name="Zhang Y.E."/>
            <person name="Wang W."/>
            <person name="Zhu M."/>
            <person name="He S."/>
            <person name="Zhang G."/>
        </authorList>
    </citation>
    <scope>NUCLEOTIDE SEQUENCE [LARGE SCALE GENOMIC DNA]</scope>
    <source>
        <strain evidence="6">Bchr_013</strain>
    </source>
</reference>
<dbReference type="AlphaFoldDB" id="A0A8X7X1F9"/>
<protein>
    <submittedName>
        <fullName evidence="6">ZPBP2 protein</fullName>
    </submittedName>
</protein>
<dbReference type="Proteomes" id="UP000886611">
    <property type="component" value="Unassembled WGS sequence"/>
</dbReference>
<evidence type="ECO:0000256" key="2">
    <source>
        <dbReference type="ARBA" id="ARBA00023134"/>
    </source>
</evidence>
<dbReference type="Gene3D" id="3.40.50.300">
    <property type="entry name" value="P-loop containing nucleotide triphosphate hydrolases"/>
    <property type="match status" value="1"/>
</dbReference>
<dbReference type="GO" id="GO:0007339">
    <property type="term" value="P:binding of sperm to zona pellucida"/>
    <property type="evidence" value="ECO:0007669"/>
    <property type="project" value="InterPro"/>
</dbReference>
<gene>
    <name evidence="6" type="primary">Zpbp2</name>
    <name evidence="6" type="ORF">GTO96_0018644</name>
</gene>
<dbReference type="Pfam" id="PF00025">
    <property type="entry name" value="Arf"/>
    <property type="match status" value="1"/>
</dbReference>
<dbReference type="GO" id="GO:0003924">
    <property type="term" value="F:GTPase activity"/>
    <property type="evidence" value="ECO:0007669"/>
    <property type="project" value="InterPro"/>
</dbReference>
<feature type="non-terminal residue" evidence="6">
    <location>
        <position position="352"/>
    </location>
</feature>
<dbReference type="InterPro" id="IPR006689">
    <property type="entry name" value="Small_GTPase_ARF/SAR"/>
</dbReference>
<keyword evidence="1 3" id="KW-0547">Nucleotide-binding</keyword>
<dbReference type="InterPro" id="IPR027417">
    <property type="entry name" value="P-loop_NTPase"/>
</dbReference>
<keyword evidence="2 3" id="KW-0342">GTP-binding</keyword>
<evidence type="ECO:0000256" key="1">
    <source>
        <dbReference type="ARBA" id="ARBA00022741"/>
    </source>
</evidence>
<name>A0A8X7X1F9_POLSE</name>
<evidence type="ECO:0000256" key="3">
    <source>
        <dbReference type="PIRSR" id="PIRSR606689-1"/>
    </source>
</evidence>
<dbReference type="Gene3D" id="2.10.50.10">
    <property type="entry name" value="Tumor Necrosis Factor Receptor, subunit A, domain 2"/>
    <property type="match status" value="1"/>
</dbReference>
<dbReference type="GO" id="GO:0001675">
    <property type="term" value="P:acrosome assembly"/>
    <property type="evidence" value="ECO:0007669"/>
    <property type="project" value="TreeGrafter"/>
</dbReference>
<proteinExistence type="predicted"/>
<dbReference type="PANTHER" id="PTHR15443:SF4">
    <property type="entry name" value="ZONA PELLUCIDA-BINDING PROTEIN 2"/>
    <property type="match status" value="1"/>
</dbReference>
<dbReference type="GO" id="GO:0002199">
    <property type="term" value="C:zona pellucida receptor complex"/>
    <property type="evidence" value="ECO:0007669"/>
    <property type="project" value="TreeGrafter"/>
</dbReference>
<dbReference type="GO" id="GO:0001669">
    <property type="term" value="C:acrosomal vesicle"/>
    <property type="evidence" value="ECO:0007669"/>
    <property type="project" value="TreeGrafter"/>
</dbReference>
<keyword evidence="7" id="KW-1185">Reference proteome</keyword>
<dbReference type="PANTHER" id="PTHR15443">
    <property type="entry name" value="ZONA PELLUCIDA BINDING PROTEIN SP38"/>
    <property type="match status" value="1"/>
</dbReference>
<dbReference type="InterPro" id="IPR010857">
    <property type="entry name" value="Sp38-bd"/>
</dbReference>
<dbReference type="InterPro" id="IPR048805">
    <property type="entry name" value="ZPBP1/2_C"/>
</dbReference>
<accession>A0A8X7X1F9</accession>
<feature type="binding site" evidence="3">
    <location>
        <begin position="293"/>
        <end position="296"/>
    </location>
    <ligand>
        <name>GTP</name>
        <dbReference type="ChEBI" id="CHEBI:37565"/>
    </ligand>
</feature>
<comment type="caution">
    <text evidence="6">The sequence shown here is derived from an EMBL/GenBank/DDBJ whole genome shotgun (WGS) entry which is preliminary data.</text>
</comment>
<feature type="region of interest" description="Disordered" evidence="4">
    <location>
        <begin position="248"/>
        <end position="281"/>
    </location>
</feature>
<dbReference type="Pfam" id="PF20626">
    <property type="entry name" value="EGF_Sp38_C"/>
    <property type="match status" value="1"/>
</dbReference>
<feature type="domain" description="Zona-pellucida-binding protein 1/2 C-terminal" evidence="5">
    <location>
        <begin position="193"/>
        <end position="233"/>
    </location>
</feature>
<evidence type="ECO:0000313" key="7">
    <source>
        <dbReference type="Proteomes" id="UP000886611"/>
    </source>
</evidence>
<dbReference type="SUPFAM" id="SSF52540">
    <property type="entry name" value="P-loop containing nucleoside triphosphate hydrolases"/>
    <property type="match status" value="1"/>
</dbReference>
<sequence length="352" mass="40153">MSHWDTSATCRMASALTVLRQESLLLAQQCYLHHMLEFPQQLRDMDWQLYKGFLGYVDPLYSYSFLAQFRVAQCDSAINQQYLQNLLPAVKNLLLRVACRVTDPSMECHLMNEPGSDLQNKLFVSFTVDSFGKDWEAFCRKLPADCREDANQRVEQARQMLHNFFETEASVMKRQPGMYIQETRLSENRIASCPPGYGINSERHPECSVCCVACDPGTYSGKDSVTCEHCDSAEPGVAIKRLHLQPLPSTLKGSARNHEGDKNRAKVKRRKSRQEDQDRRQAAVRVPLVILANKQDLPGARRPDELVEKMGLRKIMDHEWHVQGCCAVSGAGIMEAVQHLTDMIKRNQIERH</sequence>